<feature type="compositionally biased region" description="Polar residues" evidence="6">
    <location>
        <begin position="302"/>
        <end position="314"/>
    </location>
</feature>
<evidence type="ECO:0000259" key="7">
    <source>
        <dbReference type="PROSITE" id="PS50072"/>
    </source>
</evidence>
<keyword evidence="9" id="KW-1185">Reference proteome</keyword>
<dbReference type="GO" id="GO:0005829">
    <property type="term" value="C:cytosol"/>
    <property type="evidence" value="ECO:0007669"/>
    <property type="project" value="TreeGrafter"/>
</dbReference>
<protein>
    <recommendedName>
        <fullName evidence="2">peptidylprolyl isomerase</fullName>
        <ecNumber evidence="2">5.2.1.8</ecNumber>
    </recommendedName>
</protein>
<feature type="compositionally biased region" description="Acidic residues" evidence="6">
    <location>
        <begin position="317"/>
        <end position="339"/>
    </location>
</feature>
<dbReference type="GO" id="GO:0003755">
    <property type="term" value="F:peptidyl-prolyl cis-trans isomerase activity"/>
    <property type="evidence" value="ECO:0007669"/>
    <property type="project" value="UniProtKB-KW"/>
</dbReference>
<proteinExistence type="predicted"/>
<evidence type="ECO:0000256" key="1">
    <source>
        <dbReference type="ARBA" id="ARBA00000971"/>
    </source>
</evidence>
<keyword evidence="4" id="KW-0413">Isomerase</keyword>
<dbReference type="Pfam" id="PF00160">
    <property type="entry name" value="Pro_isomerase"/>
    <property type="match status" value="1"/>
</dbReference>
<feature type="compositionally biased region" description="Acidic residues" evidence="6">
    <location>
        <begin position="347"/>
        <end position="356"/>
    </location>
</feature>
<evidence type="ECO:0000313" key="8">
    <source>
        <dbReference type="EMBL" id="KAG7390186.1"/>
    </source>
</evidence>
<dbReference type="PROSITE" id="PS00170">
    <property type="entry name" value="CSA_PPIASE_1"/>
    <property type="match status" value="1"/>
</dbReference>
<dbReference type="FunFam" id="2.40.100.10:FF:000022">
    <property type="entry name" value="Peptidyl-prolyl cis-trans isomerase CYP95"/>
    <property type="match status" value="1"/>
</dbReference>
<evidence type="ECO:0000256" key="6">
    <source>
        <dbReference type="SAM" id="MobiDB-lite"/>
    </source>
</evidence>
<feature type="coiled-coil region" evidence="5">
    <location>
        <begin position="413"/>
        <end position="447"/>
    </location>
</feature>
<evidence type="ECO:0000256" key="4">
    <source>
        <dbReference type="ARBA" id="ARBA00023235"/>
    </source>
</evidence>
<dbReference type="GO" id="GO:0016018">
    <property type="term" value="F:cyclosporin A binding"/>
    <property type="evidence" value="ECO:0007669"/>
    <property type="project" value="TreeGrafter"/>
</dbReference>
<dbReference type="InterPro" id="IPR002130">
    <property type="entry name" value="Cyclophilin-type_PPIase_dom"/>
</dbReference>
<dbReference type="OrthoDB" id="407558at2759"/>
<evidence type="ECO:0000313" key="9">
    <source>
        <dbReference type="Proteomes" id="UP000694044"/>
    </source>
</evidence>
<dbReference type="PANTHER" id="PTHR11071">
    <property type="entry name" value="PEPTIDYL-PROLYL CIS-TRANS ISOMERASE"/>
    <property type="match status" value="1"/>
</dbReference>
<keyword evidence="3" id="KW-0697">Rotamase</keyword>
<feature type="compositionally biased region" description="Basic and acidic residues" evidence="6">
    <location>
        <begin position="253"/>
        <end position="274"/>
    </location>
</feature>
<keyword evidence="5" id="KW-0175">Coiled coil</keyword>
<evidence type="ECO:0000256" key="5">
    <source>
        <dbReference type="SAM" id="Coils"/>
    </source>
</evidence>
<evidence type="ECO:0000256" key="3">
    <source>
        <dbReference type="ARBA" id="ARBA00023110"/>
    </source>
</evidence>
<feature type="domain" description="PPIase cyclophilin-type" evidence="7">
    <location>
        <begin position="8"/>
        <end position="174"/>
    </location>
</feature>
<feature type="region of interest" description="Disordered" evidence="6">
    <location>
        <begin position="174"/>
        <end position="368"/>
    </location>
</feature>
<organism evidence="8 9">
    <name type="scientific">Phytophthora pseudosyringae</name>
    <dbReference type="NCBI Taxonomy" id="221518"/>
    <lineage>
        <taxon>Eukaryota</taxon>
        <taxon>Sar</taxon>
        <taxon>Stramenopiles</taxon>
        <taxon>Oomycota</taxon>
        <taxon>Peronosporomycetes</taxon>
        <taxon>Peronosporales</taxon>
        <taxon>Peronosporaceae</taxon>
        <taxon>Phytophthora</taxon>
    </lineage>
</organism>
<dbReference type="InterPro" id="IPR020892">
    <property type="entry name" value="Cyclophilin-type_PPIase_CS"/>
</dbReference>
<dbReference type="GO" id="GO:0006457">
    <property type="term" value="P:protein folding"/>
    <property type="evidence" value="ECO:0007669"/>
    <property type="project" value="InterPro"/>
</dbReference>
<dbReference type="EMBL" id="JAGDFM010000035">
    <property type="protein sequence ID" value="KAG7390186.1"/>
    <property type="molecule type" value="Genomic_DNA"/>
</dbReference>
<name>A0A8T1WA43_9STRA</name>
<dbReference type="PANTHER" id="PTHR11071:SF561">
    <property type="entry name" value="PEPTIDYL-PROLYL CIS-TRANS ISOMERASE D-RELATED"/>
    <property type="match status" value="1"/>
</dbReference>
<sequence length="463" mass="52622">MGKEVRVYLDVSIGGSRAGRLVFRLYSGVPKTTENFRSLCTGERGLGRSTGKPLHYKKVPFHRIVKGFMLQGGDFSNRDGTGGESIYGAKFADESFRYRHTRAGLLSMANAGKDTNGSQFFITTVPTPHLDGKHVVFGELEKGMDVVRKMEDVETVANNKPAPMQAVVIEDCGEVGGAGDSESSSDDDSEGKRKRKKLKKEKKEMKKQERKEKKRARKEDKAAKKLAKRRRREEREGDKEQKRRRAEVPGCSRDQERDLSSKRHGRVERDERREKARRASRRSPLFQQQHIISLENRKSKEQWFSTERSITQCGANDLDESDESDENSSDESDGDDDDGENSREKDGDEDPEEDIREESHSNDELVQITSELDPKKIRRKLTLLENNVLQLELAVKVRVLDSAWAAKYLFRLNPLALERVDILKAKLRDLEDELAETRKSLVQEDDLHLTANSGSVQDLDENG</sequence>
<gene>
    <name evidence="8" type="ORF">PHYPSEUDO_008640</name>
</gene>
<feature type="compositionally biased region" description="Basic and acidic residues" evidence="6">
    <location>
        <begin position="201"/>
        <end position="223"/>
    </location>
</feature>
<reference evidence="8" key="1">
    <citation type="submission" date="2021-02" db="EMBL/GenBank/DDBJ databases">
        <authorList>
            <person name="Palmer J.M."/>
        </authorList>
    </citation>
    <scope>NUCLEOTIDE SEQUENCE</scope>
    <source>
        <strain evidence="8">SCRP734</strain>
    </source>
</reference>
<dbReference type="AlphaFoldDB" id="A0A8T1WA43"/>
<evidence type="ECO:0000256" key="2">
    <source>
        <dbReference type="ARBA" id="ARBA00013194"/>
    </source>
</evidence>
<accession>A0A8T1WA43</accession>
<dbReference type="CDD" id="cd01926">
    <property type="entry name" value="cyclophilin_ABH_like"/>
    <property type="match status" value="1"/>
</dbReference>
<comment type="caution">
    <text evidence="8">The sequence shown here is derived from an EMBL/GenBank/DDBJ whole genome shotgun (WGS) entry which is preliminary data.</text>
</comment>
<dbReference type="Proteomes" id="UP000694044">
    <property type="component" value="Unassembled WGS sequence"/>
</dbReference>
<comment type="catalytic activity">
    <reaction evidence="1">
        <text>[protein]-peptidylproline (omega=180) = [protein]-peptidylproline (omega=0)</text>
        <dbReference type="Rhea" id="RHEA:16237"/>
        <dbReference type="Rhea" id="RHEA-COMP:10747"/>
        <dbReference type="Rhea" id="RHEA-COMP:10748"/>
        <dbReference type="ChEBI" id="CHEBI:83833"/>
        <dbReference type="ChEBI" id="CHEBI:83834"/>
        <dbReference type="EC" id="5.2.1.8"/>
    </reaction>
</comment>
<dbReference type="PROSITE" id="PS50072">
    <property type="entry name" value="CSA_PPIASE_2"/>
    <property type="match status" value="1"/>
</dbReference>
<dbReference type="EC" id="5.2.1.8" evidence="2"/>